<feature type="region of interest" description="Disordered" evidence="1">
    <location>
        <begin position="36"/>
        <end position="65"/>
    </location>
</feature>
<feature type="compositionally biased region" description="Pro residues" evidence="1">
    <location>
        <begin position="44"/>
        <end position="54"/>
    </location>
</feature>
<dbReference type="Proteomes" id="UP000249341">
    <property type="component" value="Unassembled WGS sequence"/>
</dbReference>
<reference evidence="3 4" key="1">
    <citation type="submission" date="2018-06" db="EMBL/GenBank/DDBJ databases">
        <title>Genomic Encyclopedia of Type Strains, Phase III (KMG-III): the genomes of soil and plant-associated and newly described type strains.</title>
        <authorList>
            <person name="Whitman W."/>
        </authorList>
    </citation>
    <scope>NUCLEOTIDE SEQUENCE [LARGE SCALE GENOMIC DNA]</scope>
    <source>
        <strain evidence="3 4">CGMCC 4.7090</strain>
    </source>
</reference>
<dbReference type="OrthoDB" id="4559942at2"/>
<dbReference type="AlphaFoldDB" id="A0A327Z1I8"/>
<evidence type="ECO:0000313" key="4">
    <source>
        <dbReference type="Proteomes" id="UP000249341"/>
    </source>
</evidence>
<gene>
    <name evidence="3" type="ORF">B0I29_1264</name>
</gene>
<name>A0A327Z1I8_9ACTN</name>
<comment type="caution">
    <text evidence="3">The sequence shown here is derived from an EMBL/GenBank/DDBJ whole genome shotgun (WGS) entry which is preliminary data.</text>
</comment>
<protein>
    <submittedName>
        <fullName evidence="3">Uncharacterized protein</fullName>
    </submittedName>
</protein>
<feature type="signal peptide" evidence="2">
    <location>
        <begin position="1"/>
        <end position="27"/>
    </location>
</feature>
<proteinExistence type="predicted"/>
<sequence>MSRFSLRMATLSLGLAGVALTTGQAFAAPVAEPPPTAPAVVAPPAEPPAKPVAKPPKKPAGPAQSVSVVRTGGIAGGTSINTLVSTGGGKGHNAQVIRLASSPEFRTLKSRYVPKNTCCDRFEYKVEVGYRNGVKKTITVLQGTPGTPKVLLDVIHLMETMPEPKPIVFPSGFPFN</sequence>
<accession>A0A327Z1I8</accession>
<evidence type="ECO:0000256" key="2">
    <source>
        <dbReference type="SAM" id="SignalP"/>
    </source>
</evidence>
<evidence type="ECO:0000256" key="1">
    <source>
        <dbReference type="SAM" id="MobiDB-lite"/>
    </source>
</evidence>
<dbReference type="EMBL" id="QLMJ01000026">
    <property type="protein sequence ID" value="RAK26615.1"/>
    <property type="molecule type" value="Genomic_DNA"/>
</dbReference>
<feature type="chain" id="PRO_5016275503" evidence="2">
    <location>
        <begin position="28"/>
        <end position="176"/>
    </location>
</feature>
<organism evidence="3 4">
    <name type="scientific">Actinoplanes lutulentus</name>
    <dbReference type="NCBI Taxonomy" id="1287878"/>
    <lineage>
        <taxon>Bacteria</taxon>
        <taxon>Bacillati</taxon>
        <taxon>Actinomycetota</taxon>
        <taxon>Actinomycetes</taxon>
        <taxon>Micromonosporales</taxon>
        <taxon>Micromonosporaceae</taxon>
        <taxon>Actinoplanes</taxon>
    </lineage>
</organism>
<keyword evidence="4" id="KW-1185">Reference proteome</keyword>
<evidence type="ECO:0000313" key="3">
    <source>
        <dbReference type="EMBL" id="RAK26615.1"/>
    </source>
</evidence>
<keyword evidence="2" id="KW-0732">Signal</keyword>
<dbReference type="RefSeq" id="WP_146617045.1">
    <property type="nucleotide sequence ID" value="NZ_JACHWI010000002.1"/>
</dbReference>